<protein>
    <submittedName>
        <fullName evidence="3">Phage tail length tape measure family protein</fullName>
    </submittedName>
</protein>
<evidence type="ECO:0000313" key="3">
    <source>
        <dbReference type="EMBL" id="USJ24730.1"/>
    </source>
</evidence>
<keyword evidence="1" id="KW-0472">Membrane</keyword>
<proteinExistence type="predicted"/>
<evidence type="ECO:0000313" key="4">
    <source>
        <dbReference type="Proteomes" id="UP001055460"/>
    </source>
</evidence>
<dbReference type="Proteomes" id="UP001055460">
    <property type="component" value="Chromosome"/>
</dbReference>
<evidence type="ECO:0000259" key="2">
    <source>
        <dbReference type="Pfam" id="PF06791"/>
    </source>
</evidence>
<evidence type="ECO:0000256" key="1">
    <source>
        <dbReference type="SAM" id="Phobius"/>
    </source>
</evidence>
<dbReference type="Pfam" id="PF06791">
    <property type="entry name" value="TMP_2"/>
    <property type="match status" value="1"/>
</dbReference>
<organism evidence="3 4">
    <name type="scientific">Ensifer adhaerens</name>
    <name type="common">Sinorhizobium morelense</name>
    <dbReference type="NCBI Taxonomy" id="106592"/>
    <lineage>
        <taxon>Bacteria</taxon>
        <taxon>Pseudomonadati</taxon>
        <taxon>Pseudomonadota</taxon>
        <taxon>Alphaproteobacteria</taxon>
        <taxon>Hyphomicrobiales</taxon>
        <taxon>Rhizobiaceae</taxon>
        <taxon>Sinorhizobium/Ensifer group</taxon>
        <taxon>Ensifer</taxon>
    </lineage>
</organism>
<feature type="transmembrane region" description="Helical" evidence="1">
    <location>
        <begin position="140"/>
        <end position="166"/>
    </location>
</feature>
<sequence>MADIAQLGIQVKTDGTERATTELNKVSGAAARAQAEVEGLTTANRGVTGAASAAAKAYAAEGAAAAAASKQIHLMNVAANQNSHHAGGRGNLANIAAQFQDIAVSAQMGMGPMQIALQQGTQLAAVLSTMDNPVRGLGEAFLSVLSPVSLITIGLIALVAALLQFVNWSKLAQSALIGLADVLEPIAPFAIGAAGALTLLYAPTIVGGIVSLIALLGRLVVQLGIVAGAFALANPAIAFVAGITAAVAAAIVFREELKEIFGRDIVADAKNGINTVIGAFIGGYEAIKAVWGRLPEAIADFVYSTADMVIRGIESMVQKAVDGLNNLINNYALWMESIGQPLKNYNDLIIEPVKFGRITNSNSGALGSAMEAARDAYNSAQGTDYVGGVVDAIGRGASAASDKLRELANGLTDVDEKSKKRAGKSEQEKYADIVAGAERQIAMLEAERDAMGLTERAAAALRYEQEFLNQAQQRGISLTDAQRSELAGLAETMASIEEETRLLGQALDFGKVLTQGFFDDFFAGIERGKSVWKSFGDAALGVLDRIADKLLTDVIDAIFTVSNAGKGGGGLLGLLGGIFGGSSAADPWAGLRGYATGTSSARPGVAWVGEKGPELVRFKGGEQVIPNHRLSGVSPMRAPVNQNQTTRFEFHSKISVSGNGDKELMERMRFATEQQMQAGFDEFSRVVLPGRVSEINNDPYAVG</sequence>
<reference evidence="3" key="1">
    <citation type="submission" date="2022-06" db="EMBL/GenBank/DDBJ databases">
        <title>Physiological and biochemical characterization and genomic elucidation of a strain of the genus Ensifer adhaerens M8 that combines arsenic oxidation and chromium reduction.</title>
        <authorList>
            <person name="Li X."/>
            <person name="Yu c."/>
        </authorList>
    </citation>
    <scope>NUCLEOTIDE SEQUENCE</scope>
    <source>
        <strain evidence="3">M8</strain>
    </source>
</reference>
<accession>A0A9Q9DAT9</accession>
<gene>
    <name evidence="3" type="ORF">NE863_07120</name>
</gene>
<feature type="domain" description="Bacteriophage tail tape measure N-terminal" evidence="2">
    <location>
        <begin position="91"/>
        <end position="178"/>
    </location>
</feature>
<dbReference type="AlphaFoldDB" id="A0A9Q9DAT9"/>
<dbReference type="RefSeq" id="WP_252160530.1">
    <property type="nucleotide sequence ID" value="NZ_CP098807.1"/>
</dbReference>
<dbReference type="EMBL" id="CP098807">
    <property type="protein sequence ID" value="USJ24730.1"/>
    <property type="molecule type" value="Genomic_DNA"/>
</dbReference>
<dbReference type="InterPro" id="IPR009628">
    <property type="entry name" value="Phage_tape_measure_N"/>
</dbReference>
<keyword evidence="1" id="KW-0812">Transmembrane</keyword>
<keyword evidence="1" id="KW-1133">Transmembrane helix</keyword>
<name>A0A9Q9DAT9_ENSAD</name>
<feature type="transmembrane region" description="Helical" evidence="1">
    <location>
        <begin position="236"/>
        <end position="253"/>
    </location>
</feature>